<reference evidence="2 3" key="1">
    <citation type="journal article" date="2016" name="Mol. Biol. Evol.">
        <title>Comparative Genomics of Early-Diverging Mushroom-Forming Fungi Provides Insights into the Origins of Lignocellulose Decay Capabilities.</title>
        <authorList>
            <person name="Nagy L.G."/>
            <person name="Riley R."/>
            <person name="Tritt A."/>
            <person name="Adam C."/>
            <person name="Daum C."/>
            <person name="Floudas D."/>
            <person name="Sun H."/>
            <person name="Yadav J.S."/>
            <person name="Pangilinan J."/>
            <person name="Larsson K.H."/>
            <person name="Matsuura K."/>
            <person name="Barry K."/>
            <person name="Labutti K."/>
            <person name="Kuo R."/>
            <person name="Ohm R.A."/>
            <person name="Bhattacharya S.S."/>
            <person name="Shirouzu T."/>
            <person name="Yoshinaga Y."/>
            <person name="Martin F.M."/>
            <person name="Grigoriev I.V."/>
            <person name="Hibbett D.S."/>
        </authorList>
    </citation>
    <scope>NUCLEOTIDE SEQUENCE [LARGE SCALE GENOMIC DNA]</scope>
    <source>
        <strain evidence="2 3">HHB12029</strain>
    </source>
</reference>
<feature type="compositionally biased region" description="Polar residues" evidence="1">
    <location>
        <begin position="575"/>
        <end position="584"/>
    </location>
</feature>
<accession>A0A165HKC0</accession>
<sequence>MAPDPTRSQYQHYIPRFILRNFTPVLEHDSDRHFIASTSPAVLRLGQGAPPKAKHTWWKTLKERTRLNVWHIDTATLAMNVDPGENVLGSTFGASDLYLDPHHADHDHIEHKLSLLEGKASIINQKGDERCSRRREECWVHPPRPDSSRGAQYFKSAFDELTMDSLRRHIAENLENPNATPRDVWLQNLKEFLDSKFADLFENKRIYEHDRYEYVYGYRRFRMAIWRAPANVEFVVTSDAYSLYEGRYFDMASADPVIGAWYQETLGTRRGRHPTQGGRGTTPWVKVFPMHPKFIIALVDSSMADKSPMHAMLHGDVPESRFFDFPCPRTDTTYANLSREAVAARKRRDMDGFERRPPGSERPKFESWSDTSSWDFVRGHYVDGIPAEAREQDHLAFKISTLTTDQVRIVNGLMLENAHGAVTFCSTAQLYASVCAYERYERWEHKQDYSALKRALRERAMRPGAPAAPPTVELNVDRTVVRVEPASTTHNPDETAEEVARYRALTHHIHALQLVALLGHDMDPRPGPLMTALRDRFASFQALNRVHDDYLQRSVEAATPVPTRASVVTAAAGPSNIQATSSNAPPHPPKRKRKPKRKSAAAS</sequence>
<protein>
    <recommendedName>
        <fullName evidence="4">DUF4238 domain-containing protein</fullName>
    </recommendedName>
</protein>
<evidence type="ECO:0000256" key="1">
    <source>
        <dbReference type="SAM" id="MobiDB-lite"/>
    </source>
</evidence>
<organism evidence="2 3">
    <name type="scientific">Exidia glandulosa HHB12029</name>
    <dbReference type="NCBI Taxonomy" id="1314781"/>
    <lineage>
        <taxon>Eukaryota</taxon>
        <taxon>Fungi</taxon>
        <taxon>Dikarya</taxon>
        <taxon>Basidiomycota</taxon>
        <taxon>Agaricomycotina</taxon>
        <taxon>Agaricomycetes</taxon>
        <taxon>Auriculariales</taxon>
        <taxon>Exidiaceae</taxon>
        <taxon>Exidia</taxon>
    </lineage>
</organism>
<evidence type="ECO:0008006" key="4">
    <source>
        <dbReference type="Google" id="ProtNLM"/>
    </source>
</evidence>
<dbReference type="Pfam" id="PF14022">
    <property type="entry name" value="DUF4238"/>
    <property type="match status" value="1"/>
</dbReference>
<dbReference type="InParanoid" id="A0A165HKC0"/>
<evidence type="ECO:0000313" key="2">
    <source>
        <dbReference type="EMBL" id="KZV92097.1"/>
    </source>
</evidence>
<name>A0A165HKC0_EXIGL</name>
<dbReference type="InterPro" id="IPR025332">
    <property type="entry name" value="DUF4238"/>
</dbReference>
<evidence type="ECO:0000313" key="3">
    <source>
        <dbReference type="Proteomes" id="UP000077266"/>
    </source>
</evidence>
<dbReference type="OrthoDB" id="5340163at2759"/>
<feature type="region of interest" description="Disordered" evidence="1">
    <location>
        <begin position="567"/>
        <end position="603"/>
    </location>
</feature>
<dbReference type="AlphaFoldDB" id="A0A165HKC0"/>
<gene>
    <name evidence="2" type="ORF">EXIGLDRAFT_836674</name>
</gene>
<proteinExistence type="predicted"/>
<dbReference type="Proteomes" id="UP000077266">
    <property type="component" value="Unassembled WGS sequence"/>
</dbReference>
<keyword evidence="3" id="KW-1185">Reference proteome</keyword>
<feature type="compositionally biased region" description="Basic residues" evidence="1">
    <location>
        <begin position="588"/>
        <end position="603"/>
    </location>
</feature>
<dbReference type="EMBL" id="KV426014">
    <property type="protein sequence ID" value="KZV92097.1"/>
    <property type="molecule type" value="Genomic_DNA"/>
</dbReference>